<evidence type="ECO:0000256" key="1">
    <source>
        <dbReference type="SAM" id="MobiDB-lite"/>
    </source>
</evidence>
<accession>Q5JML2</accession>
<feature type="compositionally biased region" description="Basic and acidic residues" evidence="1">
    <location>
        <begin position="220"/>
        <end position="243"/>
    </location>
</feature>
<gene>
    <name evidence="2" type="primary">P0503C12.32</name>
</gene>
<feature type="region of interest" description="Disordered" evidence="1">
    <location>
        <begin position="121"/>
        <end position="243"/>
    </location>
</feature>
<name>Q5JML2_ORYSJ</name>
<feature type="compositionally biased region" description="Low complexity" evidence="1">
    <location>
        <begin position="60"/>
        <end position="71"/>
    </location>
</feature>
<feature type="compositionally biased region" description="Low complexity" evidence="1">
    <location>
        <begin position="141"/>
        <end position="153"/>
    </location>
</feature>
<dbReference type="Proteomes" id="UP000817658">
    <property type="component" value="Chromosome 1"/>
</dbReference>
<protein>
    <submittedName>
        <fullName evidence="2">Uncharacterized protein</fullName>
    </submittedName>
</protein>
<sequence>MAMDAGAATAARRFAGGVQAGAPRTAHRQHPQTRIATGVHAARRGADKKGCCRLAGGPTVAGDRAAAATTGDEGDVDKDGDGGVEDDARALAAVAMAERRWRAWNGWRRVVAKDAWDVEDRGGRWLRGGGDAVGGGKGRRSSSSAIALASSAAPRRHSPPLSPLAPAPCAALPCRRPASSDAALVSPHPLSRSPRSHCRRLASPPPPPRSPHLTAASAVARDREERERVRDWERDRRERETGR</sequence>
<feature type="region of interest" description="Disordered" evidence="1">
    <location>
        <begin position="15"/>
        <end position="83"/>
    </location>
</feature>
<evidence type="ECO:0000313" key="2">
    <source>
        <dbReference type="EMBL" id="BAD87295.1"/>
    </source>
</evidence>
<organism evidence="2">
    <name type="scientific">Oryza sativa subsp. japonica</name>
    <name type="common">Rice</name>
    <dbReference type="NCBI Taxonomy" id="39947"/>
    <lineage>
        <taxon>Eukaryota</taxon>
        <taxon>Viridiplantae</taxon>
        <taxon>Streptophyta</taxon>
        <taxon>Embryophyta</taxon>
        <taxon>Tracheophyta</taxon>
        <taxon>Spermatophyta</taxon>
        <taxon>Magnoliopsida</taxon>
        <taxon>Liliopsida</taxon>
        <taxon>Poales</taxon>
        <taxon>Poaceae</taxon>
        <taxon>BOP clade</taxon>
        <taxon>Oryzoideae</taxon>
        <taxon>Oryzeae</taxon>
        <taxon>Oryzinae</taxon>
        <taxon>Oryza</taxon>
        <taxon>Oryza sativa</taxon>
    </lineage>
</organism>
<dbReference type="EMBL" id="AP003268">
    <property type="protein sequence ID" value="BAD87295.1"/>
    <property type="molecule type" value="Genomic_DNA"/>
</dbReference>
<feature type="compositionally biased region" description="Low complexity" evidence="1">
    <location>
        <begin position="167"/>
        <end position="179"/>
    </location>
</feature>
<proteinExistence type="predicted"/>
<reference evidence="2" key="1">
    <citation type="journal article" date="2002" name="Nature">
        <title>The genome sequence and structure of rice chromosome 1.</title>
        <authorList>
            <person name="Sasaki T."/>
            <person name="Matsumoto T."/>
            <person name="Yamamoto K."/>
            <person name="Sakata K."/>
            <person name="Baba T."/>
            <person name="Katayose Y."/>
            <person name="Wu J."/>
            <person name="Niimura Y."/>
            <person name="Cheng Z."/>
            <person name="Nagamura Y."/>
            <person name="Antonio B.A."/>
            <person name="Kanamori H."/>
            <person name="Hosokawa S."/>
            <person name="Masukawa M."/>
            <person name="Arikawa K."/>
            <person name="Chiden Y."/>
            <person name="Hayashi M."/>
            <person name="Okamoto M."/>
            <person name="Ando T."/>
            <person name="Aoki H."/>
            <person name="Arita K."/>
            <person name="Hamada M."/>
            <person name="Harada C."/>
            <person name="Hijishita S."/>
            <person name="Honda M."/>
            <person name="Ichikawa Y."/>
            <person name="Idonuma A."/>
            <person name="Iijima M."/>
            <person name="Ikeda M."/>
            <person name="Ikeno M."/>
            <person name="Itoh S."/>
            <person name="Itoh T."/>
            <person name="Itoh Y."/>
            <person name="Itoh Y."/>
            <person name="Iwabuchi A."/>
            <person name="Kamiya K."/>
            <person name="Karasawa W."/>
            <person name="Katagiri S."/>
            <person name="Kikuta A."/>
            <person name="Kobayashi N."/>
            <person name="Kono I."/>
            <person name="Machita K."/>
            <person name="Maehara T."/>
            <person name="Mizuno H."/>
            <person name="Mizubayashi T."/>
            <person name="Mukai Y."/>
            <person name="Nagasaki H."/>
            <person name="Nakashima M."/>
            <person name="Nakama Y."/>
            <person name="Nakamichi Y."/>
            <person name="Nakamura M."/>
            <person name="Namiki N."/>
            <person name="Negishi M."/>
            <person name="Ohta I."/>
            <person name="Ono N."/>
            <person name="Saji S."/>
            <person name="Sakai K."/>
            <person name="Shibata M."/>
            <person name="Shimokawa T."/>
            <person name="Shomura A."/>
            <person name="Song J."/>
            <person name="Takazaki Y."/>
            <person name="Terasawa K."/>
            <person name="Tsuji K."/>
            <person name="Waki K."/>
            <person name="Yamagata H."/>
            <person name="Yamane H."/>
            <person name="Yoshiki S."/>
            <person name="Yoshihara R."/>
            <person name="Yukawa K."/>
            <person name="Zhong H."/>
            <person name="Iwama H."/>
            <person name="Endo T."/>
            <person name="Ito H."/>
            <person name="Hahn J.H."/>
            <person name="Kim H.I."/>
            <person name="Eun M.Y."/>
            <person name="Yano M."/>
            <person name="Jiang J."/>
            <person name="Gojobori T."/>
        </authorList>
    </citation>
    <scope>NUCLEOTIDE SEQUENCE [LARGE SCALE GENOMIC DNA]</scope>
</reference>
<feature type="compositionally biased region" description="Gly residues" evidence="1">
    <location>
        <begin position="125"/>
        <end position="136"/>
    </location>
</feature>
<dbReference type="AlphaFoldDB" id="Q5JML2"/>